<name>A0A1X1RJT0_MYCFA</name>
<gene>
    <name evidence="1" type="ORF">AWC04_03105</name>
</gene>
<dbReference type="AlphaFoldDB" id="A0A1X1RJT0"/>
<organism evidence="1 2">
    <name type="scientific">Mycolicibacterium fallax</name>
    <name type="common">Mycobacterium fallax</name>
    <dbReference type="NCBI Taxonomy" id="1793"/>
    <lineage>
        <taxon>Bacteria</taxon>
        <taxon>Bacillati</taxon>
        <taxon>Actinomycetota</taxon>
        <taxon>Actinomycetes</taxon>
        <taxon>Mycobacteriales</taxon>
        <taxon>Mycobacteriaceae</taxon>
        <taxon>Mycolicibacterium</taxon>
    </lineage>
</organism>
<accession>A0A1X1RJT0</accession>
<evidence type="ECO:0000313" key="2">
    <source>
        <dbReference type="Proteomes" id="UP000193484"/>
    </source>
</evidence>
<keyword evidence="2" id="KW-1185">Reference proteome</keyword>
<proteinExistence type="predicted"/>
<dbReference type="Proteomes" id="UP000193484">
    <property type="component" value="Unassembled WGS sequence"/>
</dbReference>
<protein>
    <submittedName>
        <fullName evidence="1">Uncharacterized protein</fullName>
    </submittedName>
</protein>
<sequence>MQIAGVVLLLAALSAAVAGLRNRRVTAGHDAPIRQAVAPSQLVAAVLLAAGGIAALISPPGTALLLLIVCVVGALATIGAGSWRGARLAVTEPQSDGQGCGGGGCGGCGQVCGS</sequence>
<evidence type="ECO:0000313" key="1">
    <source>
        <dbReference type="EMBL" id="ORV07786.1"/>
    </source>
</evidence>
<dbReference type="EMBL" id="LQOJ01000018">
    <property type="protein sequence ID" value="ORV07786.1"/>
    <property type="molecule type" value="Genomic_DNA"/>
</dbReference>
<dbReference type="RefSeq" id="WP_085093142.1">
    <property type="nucleotide sequence ID" value="NZ_AP022603.1"/>
</dbReference>
<reference evidence="1 2" key="1">
    <citation type="submission" date="2016-01" db="EMBL/GenBank/DDBJ databases">
        <title>The new phylogeny of the genus Mycobacterium.</title>
        <authorList>
            <person name="Tarcisio F."/>
            <person name="Conor M."/>
            <person name="Antonella G."/>
            <person name="Elisabetta G."/>
            <person name="Giulia F.S."/>
            <person name="Sara T."/>
            <person name="Anna F."/>
            <person name="Clotilde B."/>
            <person name="Roberto B."/>
            <person name="Veronica D.S."/>
            <person name="Fabio R."/>
            <person name="Monica P."/>
            <person name="Olivier J."/>
            <person name="Enrico T."/>
            <person name="Nicola S."/>
        </authorList>
    </citation>
    <scope>NUCLEOTIDE SEQUENCE [LARGE SCALE GENOMIC DNA]</scope>
    <source>
        <strain evidence="1 2">DSM 44179</strain>
    </source>
</reference>
<comment type="caution">
    <text evidence="1">The sequence shown here is derived from an EMBL/GenBank/DDBJ whole genome shotgun (WGS) entry which is preliminary data.</text>
</comment>